<organism evidence="1 2">
    <name type="scientific">Flavobacterium palustre</name>
    <dbReference type="NCBI Taxonomy" id="1476463"/>
    <lineage>
        <taxon>Bacteria</taxon>
        <taxon>Pseudomonadati</taxon>
        <taxon>Bacteroidota</taxon>
        <taxon>Flavobacteriia</taxon>
        <taxon>Flavobacteriales</taxon>
        <taxon>Flavobacteriaceae</taxon>
        <taxon>Flavobacterium</taxon>
    </lineage>
</organism>
<comment type="caution">
    <text evidence="1">The sequence shown here is derived from an EMBL/GenBank/DDBJ whole genome shotgun (WGS) entry which is preliminary data.</text>
</comment>
<accession>A0ABQ1HQR4</accession>
<dbReference type="RefSeq" id="WP_188494840.1">
    <property type="nucleotide sequence ID" value="NZ_BMGA01000008.1"/>
</dbReference>
<keyword evidence="2" id="KW-1185">Reference proteome</keyword>
<dbReference type="Proteomes" id="UP000658793">
    <property type="component" value="Unassembled WGS sequence"/>
</dbReference>
<gene>
    <name evidence="1" type="ORF">GCM10008015_26640</name>
</gene>
<protein>
    <submittedName>
        <fullName evidence="1">Uncharacterized protein</fullName>
    </submittedName>
</protein>
<evidence type="ECO:0000313" key="2">
    <source>
        <dbReference type="Proteomes" id="UP000658793"/>
    </source>
</evidence>
<sequence>MNRTYTVKLENGDIWQFKYNLNGFLIAYNILEGEISQRHSDWLFVKGKFPYLEEHIKDWIKKQKTLTIEVGEPDISFDALWNLYGNKVSKFDAQKSFKKLSQSDQIKCFMAVPEYKKYVARKCIGTAHLATFINRQYYNDDWHRA</sequence>
<evidence type="ECO:0000313" key="1">
    <source>
        <dbReference type="EMBL" id="GGA84523.1"/>
    </source>
</evidence>
<name>A0ABQ1HQR4_9FLAO</name>
<dbReference type="EMBL" id="BMGA01000008">
    <property type="protein sequence ID" value="GGA84523.1"/>
    <property type="molecule type" value="Genomic_DNA"/>
</dbReference>
<reference evidence="2" key="1">
    <citation type="journal article" date="2019" name="Int. J. Syst. Evol. Microbiol.">
        <title>The Global Catalogue of Microorganisms (GCM) 10K type strain sequencing project: providing services to taxonomists for standard genome sequencing and annotation.</title>
        <authorList>
            <consortium name="The Broad Institute Genomics Platform"/>
            <consortium name="The Broad Institute Genome Sequencing Center for Infectious Disease"/>
            <person name="Wu L."/>
            <person name="Ma J."/>
        </authorList>
    </citation>
    <scope>NUCLEOTIDE SEQUENCE [LARGE SCALE GENOMIC DNA]</scope>
    <source>
        <strain evidence="2">CGMCC 1.12811</strain>
    </source>
</reference>
<proteinExistence type="predicted"/>